<feature type="compositionally biased region" description="Polar residues" evidence="1">
    <location>
        <begin position="1"/>
        <end position="14"/>
    </location>
</feature>
<feature type="compositionally biased region" description="Low complexity" evidence="1">
    <location>
        <begin position="17"/>
        <end position="34"/>
    </location>
</feature>
<reference evidence="2 3" key="1">
    <citation type="journal article" date="2017" name="PLoS Biol.">
        <title>The sea cucumber genome provides insights into morphological evolution and visceral regeneration.</title>
        <authorList>
            <person name="Zhang X."/>
            <person name="Sun L."/>
            <person name="Yuan J."/>
            <person name="Sun Y."/>
            <person name="Gao Y."/>
            <person name="Zhang L."/>
            <person name="Li S."/>
            <person name="Dai H."/>
            <person name="Hamel J.F."/>
            <person name="Liu C."/>
            <person name="Yu Y."/>
            <person name="Liu S."/>
            <person name="Lin W."/>
            <person name="Guo K."/>
            <person name="Jin S."/>
            <person name="Xu P."/>
            <person name="Storey K.B."/>
            <person name="Huan P."/>
            <person name="Zhang T."/>
            <person name="Zhou Y."/>
            <person name="Zhang J."/>
            <person name="Lin C."/>
            <person name="Li X."/>
            <person name="Xing L."/>
            <person name="Huo D."/>
            <person name="Sun M."/>
            <person name="Wang L."/>
            <person name="Mercier A."/>
            <person name="Li F."/>
            <person name="Yang H."/>
            <person name="Xiang J."/>
        </authorList>
    </citation>
    <scope>NUCLEOTIDE SEQUENCE [LARGE SCALE GENOMIC DNA]</scope>
    <source>
        <strain evidence="2">Shaxun</strain>
        <tissue evidence="2">Muscle</tissue>
    </source>
</reference>
<accession>A0A2G8LIK8</accession>
<proteinExistence type="predicted"/>
<keyword evidence="3" id="KW-1185">Reference proteome</keyword>
<feature type="compositionally biased region" description="Low complexity" evidence="1">
    <location>
        <begin position="248"/>
        <end position="263"/>
    </location>
</feature>
<comment type="caution">
    <text evidence="2">The sequence shown here is derived from an EMBL/GenBank/DDBJ whole genome shotgun (WGS) entry which is preliminary data.</text>
</comment>
<feature type="region of interest" description="Disordered" evidence="1">
    <location>
        <begin position="1"/>
        <end position="93"/>
    </location>
</feature>
<dbReference type="Proteomes" id="UP000230750">
    <property type="component" value="Unassembled WGS sequence"/>
</dbReference>
<feature type="region of interest" description="Disordered" evidence="1">
    <location>
        <begin position="203"/>
        <end position="263"/>
    </location>
</feature>
<evidence type="ECO:0000313" key="3">
    <source>
        <dbReference type="Proteomes" id="UP000230750"/>
    </source>
</evidence>
<feature type="compositionally biased region" description="Low complexity" evidence="1">
    <location>
        <begin position="74"/>
        <end position="86"/>
    </location>
</feature>
<organism evidence="2 3">
    <name type="scientific">Stichopus japonicus</name>
    <name type="common">Sea cucumber</name>
    <dbReference type="NCBI Taxonomy" id="307972"/>
    <lineage>
        <taxon>Eukaryota</taxon>
        <taxon>Metazoa</taxon>
        <taxon>Echinodermata</taxon>
        <taxon>Eleutherozoa</taxon>
        <taxon>Echinozoa</taxon>
        <taxon>Holothuroidea</taxon>
        <taxon>Aspidochirotacea</taxon>
        <taxon>Aspidochirotida</taxon>
        <taxon>Stichopodidae</taxon>
        <taxon>Apostichopus</taxon>
    </lineage>
</organism>
<dbReference type="EMBL" id="MRZV01000067">
    <property type="protein sequence ID" value="PIK60020.1"/>
    <property type="molecule type" value="Genomic_DNA"/>
</dbReference>
<protein>
    <submittedName>
        <fullName evidence="2">Uncharacterized protein</fullName>
    </submittedName>
</protein>
<gene>
    <name evidence="2" type="ORF">BSL78_03018</name>
</gene>
<dbReference type="AlphaFoldDB" id="A0A2G8LIK8"/>
<evidence type="ECO:0000313" key="2">
    <source>
        <dbReference type="EMBL" id="PIK60020.1"/>
    </source>
</evidence>
<name>A0A2G8LIK8_STIJA</name>
<sequence length="291" mass="33535">MMMTTQDSSIQCERSASDLSRTSSSQQNQSTESNLTRRRKLKPSHISTSQDYQRPTSSKSTPSRRVHKKFPNGSTESLSSSTSSSSHNDPRSVSRITCQLSKDYPGYFEYLRPSSVFRKPLRRSLSLPDGFKDSYKLQHPELTEGDREYLRHKAAVYSMSNMKKGAEWRFRQAIQHQIDTGFHTKAECKKYLDYLDSPRKRQFGTDPRVWRNPPKMPPRPLHFHRRSATVPSGFERSQSAMERREDFSPASSRRGSNSSSLPACWKDSALYYNPETKRTIAGRRKPDPKVK</sequence>
<evidence type="ECO:0000256" key="1">
    <source>
        <dbReference type="SAM" id="MobiDB-lite"/>
    </source>
</evidence>
<dbReference type="OrthoDB" id="10068153at2759"/>